<dbReference type="GO" id="GO:0003676">
    <property type="term" value="F:nucleic acid binding"/>
    <property type="evidence" value="ECO:0007669"/>
    <property type="project" value="InterPro"/>
</dbReference>
<keyword evidence="3" id="KW-1185">Reference proteome</keyword>
<dbReference type="InterPro" id="IPR002156">
    <property type="entry name" value="RNaseH_domain"/>
</dbReference>
<name>A0AAD9XHX5_9ROSI</name>
<dbReference type="Pfam" id="PF13456">
    <property type="entry name" value="RVT_3"/>
    <property type="match status" value="1"/>
</dbReference>
<evidence type="ECO:0000259" key="1">
    <source>
        <dbReference type="Pfam" id="PF13456"/>
    </source>
</evidence>
<dbReference type="GO" id="GO:0004523">
    <property type="term" value="F:RNA-DNA hybrid ribonuclease activity"/>
    <property type="evidence" value="ECO:0007669"/>
    <property type="project" value="InterPro"/>
</dbReference>
<dbReference type="Proteomes" id="UP001280121">
    <property type="component" value="Unassembled WGS sequence"/>
</dbReference>
<gene>
    <name evidence="2" type="ORF">Ddye_006368</name>
</gene>
<accession>A0AAD9XHX5</accession>
<dbReference type="PANTHER" id="PTHR47074:SF79">
    <property type="entry name" value="PUTATIVE-RELATED"/>
    <property type="match status" value="1"/>
</dbReference>
<dbReference type="InterPro" id="IPR052929">
    <property type="entry name" value="RNase_H-like_EbsB-rel"/>
</dbReference>
<organism evidence="2 3">
    <name type="scientific">Dipteronia dyeriana</name>
    <dbReference type="NCBI Taxonomy" id="168575"/>
    <lineage>
        <taxon>Eukaryota</taxon>
        <taxon>Viridiplantae</taxon>
        <taxon>Streptophyta</taxon>
        <taxon>Embryophyta</taxon>
        <taxon>Tracheophyta</taxon>
        <taxon>Spermatophyta</taxon>
        <taxon>Magnoliopsida</taxon>
        <taxon>eudicotyledons</taxon>
        <taxon>Gunneridae</taxon>
        <taxon>Pentapetalae</taxon>
        <taxon>rosids</taxon>
        <taxon>malvids</taxon>
        <taxon>Sapindales</taxon>
        <taxon>Sapindaceae</taxon>
        <taxon>Hippocastanoideae</taxon>
        <taxon>Acereae</taxon>
        <taxon>Dipteronia</taxon>
    </lineage>
</organism>
<comment type="caution">
    <text evidence="2">The sequence shown here is derived from an EMBL/GenBank/DDBJ whole genome shotgun (WGS) entry which is preliminary data.</text>
</comment>
<reference evidence="2" key="1">
    <citation type="journal article" date="2023" name="Plant J.">
        <title>Genome sequences and population genomics provide insights into the demographic history, inbreeding, and mutation load of two 'living fossil' tree species of Dipteronia.</title>
        <authorList>
            <person name="Feng Y."/>
            <person name="Comes H.P."/>
            <person name="Chen J."/>
            <person name="Zhu S."/>
            <person name="Lu R."/>
            <person name="Zhang X."/>
            <person name="Li P."/>
            <person name="Qiu J."/>
            <person name="Olsen K.M."/>
            <person name="Qiu Y."/>
        </authorList>
    </citation>
    <scope>NUCLEOTIDE SEQUENCE</scope>
    <source>
        <strain evidence="2">KIB01</strain>
    </source>
</reference>
<dbReference type="EMBL" id="JANJYI010000002">
    <property type="protein sequence ID" value="KAK2659835.1"/>
    <property type="molecule type" value="Genomic_DNA"/>
</dbReference>
<sequence>MVKAGNGKDGRDGDRVDIHLWKPSPAGSLKINIDATVNGNGKGSEALAILEGCCLDINRSLMPAVLESDALVLVQAICKREAIFSEVGIVVDDILLLFNRLDINSVNFVPRLTSIAAHGLAKYVLSFEDEALWVGDCPVCVENLIMVDALKLP</sequence>
<dbReference type="PANTHER" id="PTHR47074">
    <property type="entry name" value="BNAC02G40300D PROTEIN"/>
    <property type="match status" value="1"/>
</dbReference>
<evidence type="ECO:0000313" key="2">
    <source>
        <dbReference type="EMBL" id="KAK2659835.1"/>
    </source>
</evidence>
<proteinExistence type="predicted"/>
<evidence type="ECO:0000313" key="3">
    <source>
        <dbReference type="Proteomes" id="UP001280121"/>
    </source>
</evidence>
<protein>
    <recommendedName>
        <fullName evidence="1">RNase H type-1 domain-containing protein</fullName>
    </recommendedName>
</protein>
<dbReference type="AlphaFoldDB" id="A0AAD9XHX5"/>
<feature type="domain" description="RNase H type-1" evidence="1">
    <location>
        <begin position="41"/>
        <end position="123"/>
    </location>
</feature>